<comment type="caution">
    <text evidence="1">The sequence shown here is derived from an EMBL/GenBank/DDBJ whole genome shotgun (WGS) entry which is preliminary data.</text>
</comment>
<accession>A0ABY0TH33</accession>
<evidence type="ECO:0000313" key="2">
    <source>
        <dbReference type="Proteomes" id="UP000183471"/>
    </source>
</evidence>
<protein>
    <recommendedName>
        <fullName evidence="3">TrbM protein</fullName>
    </recommendedName>
</protein>
<reference evidence="1 2" key="1">
    <citation type="submission" date="2016-10" db="EMBL/GenBank/DDBJ databases">
        <authorList>
            <person name="Varghese N."/>
            <person name="Submissions S."/>
        </authorList>
    </citation>
    <scope>NUCLEOTIDE SEQUENCE [LARGE SCALE GENOMIC DNA]</scope>
    <source>
        <strain evidence="1 2">Nl1</strain>
    </source>
</reference>
<keyword evidence="2" id="KW-1185">Reference proteome</keyword>
<evidence type="ECO:0008006" key="3">
    <source>
        <dbReference type="Google" id="ProtNLM"/>
    </source>
</evidence>
<sequence length="136" mass="15025">MNKKFLKALHILTNALIVIGVYGWIGQASAGSPMYFCVGEKNLNCEIQPVYDCGTSAHGVAQGLCTANTRHGPKFLAYLLTDVAKHDGDKCGYSMYKVECLTRASLSKLRNRTTEAASKFRKMEETMSIKPIKTEK</sequence>
<proteinExistence type="predicted"/>
<evidence type="ECO:0000313" key="1">
    <source>
        <dbReference type="EMBL" id="SDQ82194.1"/>
    </source>
</evidence>
<dbReference type="Proteomes" id="UP000183471">
    <property type="component" value="Unassembled WGS sequence"/>
</dbReference>
<gene>
    <name evidence="1" type="ORF">SAMN05216402_2429</name>
</gene>
<dbReference type="EMBL" id="FNKY01000001">
    <property type="protein sequence ID" value="SDQ82194.1"/>
    <property type="molecule type" value="Genomic_DNA"/>
</dbReference>
<dbReference type="RefSeq" id="WP_074632837.1">
    <property type="nucleotide sequence ID" value="NZ_FNKY01000001.1"/>
</dbReference>
<organism evidence="1 2">
    <name type="scientific">Nitrosospira multiformis</name>
    <dbReference type="NCBI Taxonomy" id="1231"/>
    <lineage>
        <taxon>Bacteria</taxon>
        <taxon>Pseudomonadati</taxon>
        <taxon>Pseudomonadota</taxon>
        <taxon>Betaproteobacteria</taxon>
        <taxon>Nitrosomonadales</taxon>
        <taxon>Nitrosomonadaceae</taxon>
        <taxon>Nitrosospira</taxon>
    </lineage>
</organism>
<name>A0ABY0TH33_9PROT</name>